<reference evidence="1 2" key="2">
    <citation type="journal article" date="2022" name="Mol. Ecol. Resour.">
        <title>The genomes of chicory, endive, great burdock and yacon provide insights into Asteraceae paleo-polyploidization history and plant inulin production.</title>
        <authorList>
            <person name="Fan W."/>
            <person name="Wang S."/>
            <person name="Wang H."/>
            <person name="Wang A."/>
            <person name="Jiang F."/>
            <person name="Liu H."/>
            <person name="Zhao H."/>
            <person name="Xu D."/>
            <person name="Zhang Y."/>
        </authorList>
    </citation>
    <scope>NUCLEOTIDE SEQUENCE [LARGE SCALE GENOMIC DNA]</scope>
    <source>
        <strain evidence="2">cv. Yunnan</strain>
        <tissue evidence="1">Leaves</tissue>
    </source>
</reference>
<evidence type="ECO:0000313" key="1">
    <source>
        <dbReference type="EMBL" id="KAI3777422.1"/>
    </source>
</evidence>
<organism evidence="1 2">
    <name type="scientific">Smallanthus sonchifolius</name>
    <dbReference type="NCBI Taxonomy" id="185202"/>
    <lineage>
        <taxon>Eukaryota</taxon>
        <taxon>Viridiplantae</taxon>
        <taxon>Streptophyta</taxon>
        <taxon>Embryophyta</taxon>
        <taxon>Tracheophyta</taxon>
        <taxon>Spermatophyta</taxon>
        <taxon>Magnoliopsida</taxon>
        <taxon>eudicotyledons</taxon>
        <taxon>Gunneridae</taxon>
        <taxon>Pentapetalae</taxon>
        <taxon>asterids</taxon>
        <taxon>campanulids</taxon>
        <taxon>Asterales</taxon>
        <taxon>Asteraceae</taxon>
        <taxon>Asteroideae</taxon>
        <taxon>Heliantheae alliance</taxon>
        <taxon>Millerieae</taxon>
        <taxon>Smallanthus</taxon>
    </lineage>
</organism>
<keyword evidence="2" id="KW-1185">Reference proteome</keyword>
<gene>
    <name evidence="1" type="ORF">L1987_47222</name>
</gene>
<dbReference type="Proteomes" id="UP001056120">
    <property type="component" value="Linkage Group LG15"/>
</dbReference>
<accession>A0ACB9G1S5</accession>
<protein>
    <submittedName>
        <fullName evidence="1">Uncharacterized protein</fullName>
    </submittedName>
</protein>
<sequence>MAYNYAMFGLAPYGDYWRQVRKIIMFEVLSQKRLETLGHVRVSEVRASMKDVYEAWLMNKETDGSEMVKVDMKQWFGNLVKDFIPFTGRFDLGGYKKEMKMAGKEMDNIIQGWLKERKKERESRQQQEGDQLFMDVLISVLQDACQEDFPGHDHDTIIKATCLAIIKAGSDTTSVTLTWALSLLLNNPNTLKTAQDEIDEHVGRDRPVEESDLKNLVYLDAVIKETLRLYPAGPLSVPHESMDDCVVSGYNIPKGTRLLANLWKIHRDPNIWSAPYEFKPERFLTSQKDIDLKGKHFDMSESSGLTTSKATPLEVFLAPRLSLKTYQVGV</sequence>
<comment type="caution">
    <text evidence="1">The sequence shown here is derived from an EMBL/GenBank/DDBJ whole genome shotgun (WGS) entry which is preliminary data.</text>
</comment>
<reference evidence="2" key="1">
    <citation type="journal article" date="2022" name="Mol. Ecol. Resour.">
        <title>The genomes of chicory, endive, great burdock and yacon provide insights into Asteraceae palaeo-polyploidization history and plant inulin production.</title>
        <authorList>
            <person name="Fan W."/>
            <person name="Wang S."/>
            <person name="Wang H."/>
            <person name="Wang A."/>
            <person name="Jiang F."/>
            <person name="Liu H."/>
            <person name="Zhao H."/>
            <person name="Xu D."/>
            <person name="Zhang Y."/>
        </authorList>
    </citation>
    <scope>NUCLEOTIDE SEQUENCE [LARGE SCALE GENOMIC DNA]</scope>
    <source>
        <strain evidence="2">cv. Yunnan</strain>
    </source>
</reference>
<proteinExistence type="predicted"/>
<name>A0ACB9G1S5_9ASTR</name>
<dbReference type="EMBL" id="CM042032">
    <property type="protein sequence ID" value="KAI3777422.1"/>
    <property type="molecule type" value="Genomic_DNA"/>
</dbReference>
<evidence type="ECO:0000313" key="2">
    <source>
        <dbReference type="Proteomes" id="UP001056120"/>
    </source>
</evidence>